<dbReference type="Proteomes" id="UP000287547">
    <property type="component" value="Unassembled WGS sequence"/>
</dbReference>
<gene>
    <name evidence="1" type="ORF">DMH04_31090</name>
</gene>
<dbReference type="InterPro" id="IPR014262">
    <property type="entry name" value="HAF_rpt"/>
</dbReference>
<dbReference type="EMBL" id="QHKI01000031">
    <property type="protein sequence ID" value="RSM80039.1"/>
    <property type="molecule type" value="Genomic_DNA"/>
</dbReference>
<name>A0A428Z2X7_KIBAR</name>
<reference evidence="1 2" key="1">
    <citation type="submission" date="2018-05" db="EMBL/GenBank/DDBJ databases">
        <title>Evolution of GPA BGCs.</title>
        <authorList>
            <person name="Waglechner N."/>
            <person name="Wright G.D."/>
        </authorList>
    </citation>
    <scope>NUCLEOTIDE SEQUENCE [LARGE SCALE GENOMIC DNA]</scope>
    <source>
        <strain evidence="1 2">A82846</strain>
    </source>
</reference>
<sequence>MITGTVQQGSVSYAVRWERNGSITKLDALPGGQSAEGTEINDTGMIVGWSLDAGGESRPVRWAADGSVTDLGVLRGHVWGYAEAVSNNGMAVGRSIGTNVRGVRWSR</sequence>
<dbReference type="AlphaFoldDB" id="A0A428Z2X7"/>
<evidence type="ECO:0000313" key="1">
    <source>
        <dbReference type="EMBL" id="RSM80039.1"/>
    </source>
</evidence>
<comment type="caution">
    <text evidence="1">The sequence shown here is derived from an EMBL/GenBank/DDBJ whole genome shotgun (WGS) entry which is preliminary data.</text>
</comment>
<proteinExistence type="predicted"/>
<organism evidence="1 2">
    <name type="scientific">Kibdelosporangium aridum</name>
    <dbReference type="NCBI Taxonomy" id="2030"/>
    <lineage>
        <taxon>Bacteria</taxon>
        <taxon>Bacillati</taxon>
        <taxon>Actinomycetota</taxon>
        <taxon>Actinomycetes</taxon>
        <taxon>Pseudonocardiales</taxon>
        <taxon>Pseudonocardiaceae</taxon>
        <taxon>Kibdelosporangium</taxon>
    </lineage>
</organism>
<evidence type="ECO:0000313" key="2">
    <source>
        <dbReference type="Proteomes" id="UP000287547"/>
    </source>
</evidence>
<protein>
    <submittedName>
        <fullName evidence="1">Uncharacterized protein</fullName>
    </submittedName>
</protein>
<accession>A0A428Z2X7</accession>
<dbReference type="NCBIfam" id="TIGR02913">
    <property type="entry name" value="HAF_rpt"/>
    <property type="match status" value="1"/>
</dbReference>